<evidence type="ECO:0000313" key="2">
    <source>
        <dbReference type="EMBL" id="MER6983697.1"/>
    </source>
</evidence>
<reference evidence="2 3" key="1">
    <citation type="submission" date="2024-06" db="EMBL/GenBank/DDBJ databases">
        <title>The Natural Products Discovery Center: Release of the First 8490 Sequenced Strains for Exploring Actinobacteria Biosynthetic Diversity.</title>
        <authorList>
            <person name="Kalkreuter E."/>
            <person name="Kautsar S.A."/>
            <person name="Yang D."/>
            <person name="Bader C.D."/>
            <person name="Teijaro C.N."/>
            <person name="Fluegel L."/>
            <person name="Davis C.M."/>
            <person name="Simpson J.R."/>
            <person name="Lauterbach L."/>
            <person name="Steele A.D."/>
            <person name="Gui C."/>
            <person name="Meng S."/>
            <person name="Li G."/>
            <person name="Viehrig K."/>
            <person name="Ye F."/>
            <person name="Su P."/>
            <person name="Kiefer A.F."/>
            <person name="Nichols A."/>
            <person name="Cepeda A.J."/>
            <person name="Yan W."/>
            <person name="Fan B."/>
            <person name="Jiang Y."/>
            <person name="Adhikari A."/>
            <person name="Zheng C.-J."/>
            <person name="Schuster L."/>
            <person name="Cowan T.M."/>
            <person name="Smanski M.J."/>
            <person name="Chevrette M.G."/>
            <person name="De Carvalho L.P.S."/>
            <person name="Shen B."/>
        </authorList>
    </citation>
    <scope>NUCLEOTIDE SEQUENCE [LARGE SCALE GENOMIC DNA]</scope>
    <source>
        <strain evidence="2 3">NPDC000634</strain>
    </source>
</reference>
<accession>A0ABV1WHQ1</accession>
<proteinExistence type="predicted"/>
<organism evidence="2 3">
    <name type="scientific">Streptomyces carpinensis</name>
    <dbReference type="NCBI Taxonomy" id="66369"/>
    <lineage>
        <taxon>Bacteria</taxon>
        <taxon>Bacillati</taxon>
        <taxon>Actinomycetota</taxon>
        <taxon>Actinomycetes</taxon>
        <taxon>Kitasatosporales</taxon>
        <taxon>Streptomycetaceae</taxon>
        <taxon>Streptomyces</taxon>
    </lineage>
</organism>
<evidence type="ECO:0000313" key="3">
    <source>
        <dbReference type="Proteomes" id="UP001458415"/>
    </source>
</evidence>
<dbReference type="EMBL" id="JBEPCU010001474">
    <property type="protein sequence ID" value="MER6983697.1"/>
    <property type="molecule type" value="Genomic_DNA"/>
</dbReference>
<dbReference type="Proteomes" id="UP001458415">
    <property type="component" value="Unassembled WGS sequence"/>
</dbReference>
<name>A0ABV1WHQ1_9ACTN</name>
<comment type="caution">
    <text evidence="2">The sequence shown here is derived from an EMBL/GenBank/DDBJ whole genome shotgun (WGS) entry which is preliminary data.</text>
</comment>
<gene>
    <name evidence="2" type="ORF">ABT317_43775</name>
</gene>
<feature type="region of interest" description="Disordered" evidence="1">
    <location>
        <begin position="1"/>
        <end position="21"/>
    </location>
</feature>
<feature type="compositionally biased region" description="Basic and acidic residues" evidence="1">
    <location>
        <begin position="1"/>
        <end position="18"/>
    </location>
</feature>
<protein>
    <submittedName>
        <fullName evidence="2">Uncharacterized protein</fullName>
    </submittedName>
</protein>
<sequence>MHESRDTRNAHASRDTYKETGMTISLATGSLSSDQLEDRFVLHR</sequence>
<keyword evidence="3" id="KW-1185">Reference proteome</keyword>
<evidence type="ECO:0000256" key="1">
    <source>
        <dbReference type="SAM" id="MobiDB-lite"/>
    </source>
</evidence>